<evidence type="ECO:0000313" key="5">
    <source>
        <dbReference type="EMBL" id="KAK3090364.1"/>
    </source>
</evidence>
<dbReference type="InterPro" id="IPR050433">
    <property type="entry name" value="Myc_transcription_factors"/>
</dbReference>
<feature type="compositionally biased region" description="Basic residues" evidence="3">
    <location>
        <begin position="269"/>
        <end position="282"/>
    </location>
</feature>
<evidence type="ECO:0000313" key="6">
    <source>
        <dbReference type="Proteomes" id="UP001186944"/>
    </source>
</evidence>
<accession>A0AA88Y0E1</accession>
<dbReference type="GO" id="GO:0005634">
    <property type="term" value="C:nucleus"/>
    <property type="evidence" value="ECO:0007669"/>
    <property type="project" value="UniProtKB-SubCell"/>
</dbReference>
<dbReference type="EMBL" id="VSWD01000010">
    <property type="protein sequence ID" value="KAK3090364.1"/>
    <property type="molecule type" value="Genomic_DNA"/>
</dbReference>
<dbReference type="GO" id="GO:0046983">
    <property type="term" value="F:protein dimerization activity"/>
    <property type="evidence" value="ECO:0007669"/>
    <property type="project" value="InterPro"/>
</dbReference>
<dbReference type="PIRSF" id="PIRSF001705">
    <property type="entry name" value="Myc_protein"/>
    <property type="match status" value="1"/>
</dbReference>
<keyword evidence="6" id="KW-1185">Reference proteome</keyword>
<dbReference type="InterPro" id="IPR002418">
    <property type="entry name" value="Tscrpt_reg_Myc"/>
</dbReference>
<feature type="compositionally biased region" description="Low complexity" evidence="3">
    <location>
        <begin position="283"/>
        <end position="294"/>
    </location>
</feature>
<dbReference type="Proteomes" id="UP001186944">
    <property type="component" value="Unassembled WGS sequence"/>
</dbReference>
<feature type="compositionally biased region" description="Low complexity" evidence="3">
    <location>
        <begin position="242"/>
        <end position="252"/>
    </location>
</feature>
<dbReference type="PROSITE" id="PS50888">
    <property type="entry name" value="BHLH"/>
    <property type="match status" value="1"/>
</dbReference>
<dbReference type="GO" id="GO:0003677">
    <property type="term" value="F:DNA binding"/>
    <property type="evidence" value="ECO:0007669"/>
    <property type="project" value="UniProtKB-UniRule"/>
</dbReference>
<evidence type="ECO:0000259" key="4">
    <source>
        <dbReference type="PROSITE" id="PS50888"/>
    </source>
</evidence>
<dbReference type="Pfam" id="PF00010">
    <property type="entry name" value="HLH"/>
    <property type="match status" value="1"/>
</dbReference>
<keyword evidence="1 2" id="KW-0238">DNA-binding</keyword>
<dbReference type="SMART" id="SM00353">
    <property type="entry name" value="HLH"/>
    <property type="match status" value="1"/>
</dbReference>
<name>A0AA88Y0E1_PINIB</name>
<dbReference type="InterPro" id="IPR036638">
    <property type="entry name" value="HLH_DNA-bd_sf"/>
</dbReference>
<dbReference type="InterPro" id="IPR012682">
    <property type="entry name" value="Tscrpt_reg_Myc_N"/>
</dbReference>
<gene>
    <name evidence="5" type="ORF">FSP39_011218</name>
</gene>
<comment type="subunit">
    <text evidence="2">Efficient DNA binding requires dimerization with another bHLH protein.</text>
</comment>
<reference evidence="5" key="1">
    <citation type="submission" date="2019-08" db="EMBL/GenBank/DDBJ databases">
        <title>The improved chromosome-level genome for the pearl oyster Pinctada fucata martensii using PacBio sequencing and Hi-C.</title>
        <authorList>
            <person name="Zheng Z."/>
        </authorList>
    </citation>
    <scope>NUCLEOTIDE SEQUENCE</scope>
    <source>
        <strain evidence="5">ZZ-2019</strain>
        <tissue evidence="5">Adductor muscle</tissue>
    </source>
</reference>
<protein>
    <recommendedName>
        <fullName evidence="4">BHLH domain-containing protein</fullName>
    </recommendedName>
</protein>
<comment type="caution">
    <text evidence="5">The sequence shown here is derived from an EMBL/GenBank/DDBJ whole genome shotgun (WGS) entry which is preliminary data.</text>
</comment>
<proteinExistence type="predicted"/>
<feature type="compositionally biased region" description="Basic and acidic residues" evidence="3">
    <location>
        <begin position="259"/>
        <end position="268"/>
    </location>
</feature>
<comment type="subcellular location">
    <subcellularLocation>
        <location evidence="2">Nucleus</location>
    </subcellularLocation>
</comment>
<evidence type="ECO:0000256" key="1">
    <source>
        <dbReference type="ARBA" id="ARBA00023125"/>
    </source>
</evidence>
<feature type="domain" description="BHLH" evidence="4">
    <location>
        <begin position="303"/>
        <end position="355"/>
    </location>
</feature>
<organism evidence="5 6">
    <name type="scientific">Pinctada imbricata</name>
    <name type="common">Atlantic pearl-oyster</name>
    <name type="synonym">Pinctada martensii</name>
    <dbReference type="NCBI Taxonomy" id="66713"/>
    <lineage>
        <taxon>Eukaryota</taxon>
        <taxon>Metazoa</taxon>
        <taxon>Spiralia</taxon>
        <taxon>Lophotrochozoa</taxon>
        <taxon>Mollusca</taxon>
        <taxon>Bivalvia</taxon>
        <taxon>Autobranchia</taxon>
        <taxon>Pteriomorphia</taxon>
        <taxon>Pterioida</taxon>
        <taxon>Pterioidea</taxon>
        <taxon>Pteriidae</taxon>
        <taxon>Pinctada</taxon>
    </lineage>
</organism>
<feature type="compositionally biased region" description="Basic and acidic residues" evidence="3">
    <location>
        <begin position="301"/>
        <end position="312"/>
    </location>
</feature>
<dbReference type="FunFam" id="4.10.280.10:FF:000019">
    <property type="entry name" value="Myc proto-oncogene protein"/>
    <property type="match status" value="1"/>
</dbReference>
<dbReference type="PRINTS" id="PR00044">
    <property type="entry name" value="LEUZIPPRMYC"/>
</dbReference>
<dbReference type="Gene3D" id="4.10.280.10">
    <property type="entry name" value="Helix-loop-helix DNA-binding domain"/>
    <property type="match status" value="1"/>
</dbReference>
<sequence>MDYDTFQPCFYENETELSPVGSYPNEDMWKKFELLPTPPLSPQRDDQFDSTLDLENLTLPLTDYILNDDDDASLFEKMTFPESPPSPSLHSKLIQDCMWSGDSGRYKTGDKLSTSLDVNSSDCVDPAAVFPYPMHSITGYMSETKLHNLGTETPSDSEEEIDVVTVERQQQQVPAVSGKRKATLLIQSVKTEPSSELSSPAKTTVTVKVKVDRPLQQTEQPRRVECPTDVHNYCQPFKRVRSMPSSASSSPSHSKRFKRELSVPEFHKRVSQKLHSSHRIRSHYCSSNTSSRTSSDSEDCPEGKRSQHNDLERKRRNDLKFSFFALRDSIPDLMKQERAPKVLILKKASEHIRKLGHEEQRLVEDKEMLSAKHEQLLRTLEHLRAREF</sequence>
<dbReference type="CDD" id="cd11400">
    <property type="entry name" value="bHLHzip_Myc"/>
    <property type="match status" value="1"/>
</dbReference>
<dbReference type="InterPro" id="IPR011598">
    <property type="entry name" value="bHLH_dom"/>
</dbReference>
<dbReference type="SUPFAM" id="SSF47459">
    <property type="entry name" value="HLH, helix-loop-helix DNA-binding domain"/>
    <property type="match status" value="1"/>
</dbReference>
<dbReference type="AlphaFoldDB" id="A0AA88Y0E1"/>
<dbReference type="Pfam" id="PF01056">
    <property type="entry name" value="Myc_N"/>
    <property type="match status" value="1"/>
</dbReference>
<evidence type="ECO:0000256" key="3">
    <source>
        <dbReference type="SAM" id="MobiDB-lite"/>
    </source>
</evidence>
<keyword evidence="2" id="KW-0539">Nucleus</keyword>
<evidence type="ECO:0000256" key="2">
    <source>
        <dbReference type="PIRNR" id="PIRNR001705"/>
    </source>
</evidence>
<feature type="region of interest" description="Disordered" evidence="3">
    <location>
        <begin position="240"/>
        <end position="312"/>
    </location>
</feature>
<dbReference type="GO" id="GO:0003700">
    <property type="term" value="F:DNA-binding transcription factor activity"/>
    <property type="evidence" value="ECO:0007669"/>
    <property type="project" value="InterPro"/>
</dbReference>
<dbReference type="PANTHER" id="PTHR45851">
    <property type="entry name" value="MYC PROTO-ONCOGENE"/>
    <property type="match status" value="1"/>
</dbReference>